<dbReference type="GO" id="GO:0030420">
    <property type="term" value="P:establishment of competence for transformation"/>
    <property type="evidence" value="ECO:0007669"/>
    <property type="project" value="InterPro"/>
</dbReference>
<dbReference type="STRING" id="574376.BAMA_01135"/>
<organism evidence="1 2">
    <name type="scientific">Bacillus manliponensis</name>
    <dbReference type="NCBI Taxonomy" id="574376"/>
    <lineage>
        <taxon>Bacteria</taxon>
        <taxon>Bacillati</taxon>
        <taxon>Bacillota</taxon>
        <taxon>Bacilli</taxon>
        <taxon>Bacillales</taxon>
        <taxon>Bacillaceae</taxon>
        <taxon>Bacillus</taxon>
        <taxon>Bacillus cereus group</taxon>
    </lineage>
</organism>
<name>A0A073K4A7_9BACI</name>
<dbReference type="AlphaFoldDB" id="A0A073K4A7"/>
<sequence length="159" mass="18691">MEKHTLGDYTISLKTMMLQPIAHSVYQTKIFDTDGQFYSKKTPLELIKESCLTQTYSTYEGRRQAIQKKYDIKNNVPIPLDHRNYLCAIPTASPERWDCSWLFYGQVARFDPHGKDTKIHFHNKDFNVLKVGLNKIKRQYMRTGDLLAKMNLTDRKNKL</sequence>
<protein>
    <recommendedName>
        <fullName evidence="3">Competence protein</fullName>
    </recommendedName>
</protein>
<dbReference type="Pfam" id="PF06338">
    <property type="entry name" value="ComK"/>
    <property type="match status" value="1"/>
</dbReference>
<dbReference type="RefSeq" id="WP_034635271.1">
    <property type="nucleotide sequence ID" value="NZ_CBCSJC010000002.1"/>
</dbReference>
<proteinExistence type="predicted"/>
<dbReference type="InterPro" id="IPR010461">
    <property type="entry name" value="ComK"/>
</dbReference>
<evidence type="ECO:0000313" key="1">
    <source>
        <dbReference type="EMBL" id="KEK21401.1"/>
    </source>
</evidence>
<dbReference type="EMBL" id="JOTN01000001">
    <property type="protein sequence ID" value="KEK21401.1"/>
    <property type="molecule type" value="Genomic_DNA"/>
</dbReference>
<gene>
    <name evidence="1" type="ORF">BAMA_01135</name>
</gene>
<evidence type="ECO:0000313" key="2">
    <source>
        <dbReference type="Proteomes" id="UP000027822"/>
    </source>
</evidence>
<evidence type="ECO:0008006" key="3">
    <source>
        <dbReference type="Google" id="ProtNLM"/>
    </source>
</evidence>
<keyword evidence="2" id="KW-1185">Reference proteome</keyword>
<comment type="caution">
    <text evidence="1">The sequence shown here is derived from an EMBL/GenBank/DDBJ whole genome shotgun (WGS) entry which is preliminary data.</text>
</comment>
<dbReference type="OrthoDB" id="2417337at2"/>
<dbReference type="Proteomes" id="UP000027822">
    <property type="component" value="Unassembled WGS sequence"/>
</dbReference>
<reference evidence="1 2" key="1">
    <citation type="submission" date="2014-06" db="EMBL/GenBank/DDBJ databases">
        <title>Draft genome sequence of Bacillus manliponensis JCM 15802 (MCCC 1A00708).</title>
        <authorList>
            <person name="Lai Q."/>
            <person name="Liu Y."/>
            <person name="Shao Z."/>
        </authorList>
    </citation>
    <scope>NUCLEOTIDE SEQUENCE [LARGE SCALE GENOMIC DNA]</scope>
    <source>
        <strain evidence="1 2">JCM 15802</strain>
    </source>
</reference>
<dbReference type="eggNOG" id="COG4903">
    <property type="taxonomic scope" value="Bacteria"/>
</dbReference>
<accession>A0A073K4A7</accession>